<feature type="compositionally biased region" description="Low complexity" evidence="2">
    <location>
        <begin position="233"/>
        <end position="242"/>
    </location>
</feature>
<dbReference type="AlphaFoldDB" id="A0A6P6YA13"/>
<dbReference type="GO" id="GO:0051642">
    <property type="term" value="P:centrosome localization"/>
    <property type="evidence" value="ECO:0007669"/>
    <property type="project" value="TreeGrafter"/>
</dbReference>
<dbReference type="OrthoDB" id="10023951at2759"/>
<dbReference type="GO" id="GO:0005634">
    <property type="term" value="C:nucleus"/>
    <property type="evidence" value="ECO:0007669"/>
    <property type="project" value="TreeGrafter"/>
</dbReference>
<feature type="region of interest" description="Disordered" evidence="2">
    <location>
        <begin position="139"/>
        <end position="159"/>
    </location>
</feature>
<comment type="similarity">
    <text evidence="1">Belongs to the SAPAP family.</text>
</comment>
<feature type="compositionally biased region" description="Low complexity" evidence="2">
    <location>
        <begin position="207"/>
        <end position="217"/>
    </location>
</feature>
<sequence>MTDVTYYRQILHDQTEFLNSKIEKYLKILDDELDQLPESVVGQIRLVIGQSRLFINERFKQFSGLVDDCEQRRGEKEIKLEDLAGFWDMISYQIDDLKSKYSELEQLQSNEWKLTQPLQTTVINGSATNGFSNKMNGNRHLDNNHQQNGKDTIDGDKKPVMMTKKVPARSNFREFLKAKKQEKHVKNDTKLNNGNDSKINGHHENGDTTTTTSTNGHHNNDNDDNDIQIMILVNNNNNNNNHNVKHNGGHQPTTKDVKSDNDCSETSKNNDDDSDNNEPNTHQNDDDGESNKKKNSIQVPVN</sequence>
<accession>A0A6P6YA13</accession>
<dbReference type="Proteomes" id="UP000515146">
    <property type="component" value="Unplaced"/>
</dbReference>
<dbReference type="GO" id="GO:0007059">
    <property type="term" value="P:chromosome segregation"/>
    <property type="evidence" value="ECO:0007669"/>
    <property type="project" value="TreeGrafter"/>
</dbReference>
<evidence type="ECO:0000313" key="4">
    <source>
        <dbReference type="RefSeq" id="XP_027201419.1"/>
    </source>
</evidence>
<dbReference type="PANTHER" id="PTHR12353">
    <property type="entry name" value="DISKS LARGE-ASSOCIATED PROTEIN DAP SAP90/PSD-95-ASSOCIATED PROTEIN"/>
    <property type="match status" value="1"/>
</dbReference>
<dbReference type="KEGG" id="dpte:113795436"/>
<dbReference type="OMA" id="DSKINGH"/>
<feature type="compositionally biased region" description="Basic and acidic residues" evidence="2">
    <location>
        <begin position="179"/>
        <end position="189"/>
    </location>
</feature>
<dbReference type="GO" id="GO:0031616">
    <property type="term" value="C:spindle pole centrosome"/>
    <property type="evidence" value="ECO:0007669"/>
    <property type="project" value="TreeGrafter"/>
</dbReference>
<dbReference type="InParanoid" id="A0A6P6YA13"/>
<dbReference type="GO" id="GO:0023052">
    <property type="term" value="P:signaling"/>
    <property type="evidence" value="ECO:0007669"/>
    <property type="project" value="InterPro"/>
</dbReference>
<dbReference type="GO" id="GO:0008017">
    <property type="term" value="F:microtubule binding"/>
    <property type="evidence" value="ECO:0007669"/>
    <property type="project" value="TreeGrafter"/>
</dbReference>
<feature type="region of interest" description="Disordered" evidence="2">
    <location>
        <begin position="179"/>
        <end position="302"/>
    </location>
</feature>
<gene>
    <name evidence="4" type="primary">LOC113795436</name>
</gene>
<evidence type="ECO:0000256" key="1">
    <source>
        <dbReference type="ARBA" id="ARBA00008839"/>
    </source>
</evidence>
<dbReference type="RefSeq" id="XP_027201419.1">
    <property type="nucleotide sequence ID" value="XM_027345618.1"/>
</dbReference>
<dbReference type="GO" id="GO:0005737">
    <property type="term" value="C:cytoplasm"/>
    <property type="evidence" value="ECO:0007669"/>
    <property type="project" value="TreeGrafter"/>
</dbReference>
<dbReference type="GO" id="GO:0051382">
    <property type="term" value="P:kinetochore assembly"/>
    <property type="evidence" value="ECO:0007669"/>
    <property type="project" value="TreeGrafter"/>
</dbReference>
<dbReference type="PANTHER" id="PTHR12353:SF1">
    <property type="entry name" value="DISKS LARGE-ASSOCIATED PROTEIN 5"/>
    <property type="match status" value="1"/>
</dbReference>
<name>A0A6P6YA13_DERPT</name>
<feature type="compositionally biased region" description="Basic and acidic residues" evidence="2">
    <location>
        <begin position="283"/>
        <end position="292"/>
    </location>
</feature>
<keyword evidence="3" id="KW-1185">Reference proteome</keyword>
<evidence type="ECO:0000256" key="2">
    <source>
        <dbReference type="SAM" id="MobiDB-lite"/>
    </source>
</evidence>
<protein>
    <submittedName>
        <fullName evidence="4">GATA zinc finger domain-containing protein 14-like</fullName>
    </submittedName>
</protein>
<reference evidence="4" key="1">
    <citation type="submission" date="2025-08" db="UniProtKB">
        <authorList>
            <consortium name="RefSeq"/>
        </authorList>
    </citation>
    <scope>IDENTIFICATION</scope>
    <source>
        <strain evidence="4">Airmid</strain>
    </source>
</reference>
<organism evidence="3 4">
    <name type="scientific">Dermatophagoides pteronyssinus</name>
    <name type="common">European house dust mite</name>
    <dbReference type="NCBI Taxonomy" id="6956"/>
    <lineage>
        <taxon>Eukaryota</taxon>
        <taxon>Metazoa</taxon>
        <taxon>Ecdysozoa</taxon>
        <taxon>Arthropoda</taxon>
        <taxon>Chelicerata</taxon>
        <taxon>Arachnida</taxon>
        <taxon>Acari</taxon>
        <taxon>Acariformes</taxon>
        <taxon>Sarcoptiformes</taxon>
        <taxon>Astigmata</taxon>
        <taxon>Psoroptidia</taxon>
        <taxon>Analgoidea</taxon>
        <taxon>Pyroglyphidae</taxon>
        <taxon>Dermatophagoidinae</taxon>
        <taxon>Dermatophagoides</taxon>
    </lineage>
</organism>
<dbReference type="Pfam" id="PF03359">
    <property type="entry name" value="GKAP"/>
    <property type="match status" value="1"/>
</dbReference>
<evidence type="ECO:0000313" key="3">
    <source>
        <dbReference type="Proteomes" id="UP000515146"/>
    </source>
</evidence>
<dbReference type="GO" id="GO:0007346">
    <property type="term" value="P:regulation of mitotic cell cycle"/>
    <property type="evidence" value="ECO:0007669"/>
    <property type="project" value="TreeGrafter"/>
</dbReference>
<proteinExistence type="inferred from homology"/>
<dbReference type="InterPro" id="IPR005026">
    <property type="entry name" value="SAPAP"/>
</dbReference>
<dbReference type="GO" id="GO:0007052">
    <property type="term" value="P:mitotic spindle organization"/>
    <property type="evidence" value="ECO:0007669"/>
    <property type="project" value="TreeGrafter"/>
</dbReference>